<protein>
    <recommendedName>
        <fullName evidence="4">MULE transposase domain-containing protein</fullName>
    </recommendedName>
</protein>
<accession>A0AAN8FVM0</accession>
<dbReference type="Proteomes" id="UP001331761">
    <property type="component" value="Unassembled WGS sequence"/>
</dbReference>
<comment type="caution">
    <text evidence="2">The sequence shown here is derived from an EMBL/GenBank/DDBJ whole genome shotgun (WGS) entry which is preliminary data.</text>
</comment>
<dbReference type="AlphaFoldDB" id="A0AAN8FVM0"/>
<evidence type="ECO:0000313" key="2">
    <source>
        <dbReference type="EMBL" id="KAK5981882.1"/>
    </source>
</evidence>
<feature type="region of interest" description="Disordered" evidence="1">
    <location>
        <begin position="1"/>
        <end position="44"/>
    </location>
</feature>
<reference evidence="2 3" key="1">
    <citation type="submission" date="2019-10" db="EMBL/GenBank/DDBJ databases">
        <title>Assembly and Annotation for the nematode Trichostrongylus colubriformis.</title>
        <authorList>
            <person name="Martin J."/>
        </authorList>
    </citation>
    <scope>NUCLEOTIDE SEQUENCE [LARGE SCALE GENOMIC DNA]</scope>
    <source>
        <strain evidence="2">G859</strain>
        <tissue evidence="2">Whole worm</tissue>
    </source>
</reference>
<proteinExistence type="predicted"/>
<evidence type="ECO:0000313" key="3">
    <source>
        <dbReference type="Proteomes" id="UP001331761"/>
    </source>
</evidence>
<sequence>MRKGYAYAQPLLAPESRPSKDSRGSRANSRTNPQGKRINSEHSMDYIIGRLRKEDPTRSSKLSFVVKQDLHNIVTKYNMAPGWKHNDELTSMRIRFEENSPDDGLRFLHFPEDPSGKGLLLVSLDDTFHTTRYNLRLATLIASDNRDQGLPGAFLIRGTITTVDVQRLFLEIKALIPNFSPATIVTDEAP</sequence>
<keyword evidence="3" id="KW-1185">Reference proteome</keyword>
<feature type="compositionally biased region" description="Polar residues" evidence="1">
    <location>
        <begin position="25"/>
        <end position="34"/>
    </location>
</feature>
<gene>
    <name evidence="2" type="ORF">GCK32_007918</name>
</gene>
<evidence type="ECO:0000256" key="1">
    <source>
        <dbReference type="SAM" id="MobiDB-lite"/>
    </source>
</evidence>
<evidence type="ECO:0008006" key="4">
    <source>
        <dbReference type="Google" id="ProtNLM"/>
    </source>
</evidence>
<name>A0AAN8FVM0_TRICO</name>
<dbReference type="EMBL" id="WIXE01005785">
    <property type="protein sequence ID" value="KAK5981882.1"/>
    <property type="molecule type" value="Genomic_DNA"/>
</dbReference>
<organism evidence="2 3">
    <name type="scientific">Trichostrongylus colubriformis</name>
    <name type="common">Black scour worm</name>
    <dbReference type="NCBI Taxonomy" id="6319"/>
    <lineage>
        <taxon>Eukaryota</taxon>
        <taxon>Metazoa</taxon>
        <taxon>Ecdysozoa</taxon>
        <taxon>Nematoda</taxon>
        <taxon>Chromadorea</taxon>
        <taxon>Rhabditida</taxon>
        <taxon>Rhabditina</taxon>
        <taxon>Rhabditomorpha</taxon>
        <taxon>Strongyloidea</taxon>
        <taxon>Trichostrongylidae</taxon>
        <taxon>Trichostrongylus</taxon>
    </lineage>
</organism>